<evidence type="ECO:0000259" key="2">
    <source>
        <dbReference type="PROSITE" id="PS50837"/>
    </source>
</evidence>
<evidence type="ECO:0000256" key="1">
    <source>
        <dbReference type="SAM" id="Phobius"/>
    </source>
</evidence>
<feature type="transmembrane region" description="Helical" evidence="1">
    <location>
        <begin position="903"/>
        <end position="925"/>
    </location>
</feature>
<dbReference type="Gene3D" id="3.40.50.300">
    <property type="entry name" value="P-loop containing nucleotide triphosphate hydrolases"/>
    <property type="match status" value="1"/>
</dbReference>
<proteinExistence type="predicted"/>
<dbReference type="EMBL" id="CP150886">
    <property type="protein sequence ID" value="WZB89465.1"/>
    <property type="molecule type" value="Genomic_DNA"/>
</dbReference>
<feature type="transmembrane region" description="Helical" evidence="1">
    <location>
        <begin position="486"/>
        <end position="504"/>
    </location>
</feature>
<dbReference type="Proteomes" id="UP001483337">
    <property type="component" value="Chromosome"/>
</dbReference>
<reference evidence="3 4" key="1">
    <citation type="submission" date="2024-04" db="EMBL/GenBank/DDBJ databases">
        <title>Okeanomitos corallinicola gen. &amp; sp. nov. (Nostocales, Cyanobacteria), a new toxic marine heterocyst-forming cyanobacterium from a coral reef.</title>
        <authorList>
            <person name="Li H."/>
            <person name="Li R."/>
            <person name="Kang J."/>
            <person name="Hii K.S."/>
            <person name="Mohamed H.F."/>
            <person name="Xu X."/>
            <person name="Luo Z."/>
        </authorList>
    </citation>
    <scope>NUCLEOTIDE SEQUENCE [LARGE SCALE GENOMIC DNA]</scope>
    <source>
        <strain evidence="3 4">TIOX110</strain>
    </source>
</reference>
<feature type="transmembrane region" description="Helical" evidence="1">
    <location>
        <begin position="435"/>
        <end position="454"/>
    </location>
</feature>
<dbReference type="RefSeq" id="WP_353932365.1">
    <property type="nucleotide sequence ID" value="NZ_CP150886.1"/>
</dbReference>
<dbReference type="InterPro" id="IPR027417">
    <property type="entry name" value="P-loop_NTPase"/>
</dbReference>
<sequence>MNQQPPHQHNLDITNTSIREAQIGQAGNDLQQIQYVTVYESFSLAKLIGRRQVNLPTQQEEYRFRKVLLNKVKQYWVNGVLEKSLHNQALIELGIEERLDLVEQPSSIIKEIPNECQPLSENQSVSDVFNQMGEGRTLLILGEPGAGKTITLLKLAQDLITRTEEDLSQPIPVILNLSSWGNNPQKFNDWLIEELNSKYQISTELSKDWMRNEQLILLLDGLDEVKVEYRSSCVQAINQFSQEHGLTEIVVCSRIQDYQALSNPLQLQAAIYIQSLTPQQVNQYLDSAGSQLEAVKTLLEEDTALQELVKSPLILSVITLAYQGKKVEELLQIASVEKRREHLFNTYIERMFKRKEVNQQYSKDQVIHWLNWLAQKMYQTSQSVFLIEKMQPNLLQSNVQKNLYQIEIILIGIIVIGLILFLGRTLDLDNDKINLFNVLTINILLWSLVLWWNFGRGKVEIETFETLTWPWKKTQKDLLNALKYGLSWSLILSPMGILWCYITWENPKWPIGYEKILIFGTILGLIFALIIGLIRSFKGSEIEIKTIPNQGIIKSFYNAVIVVLVSWIILFLIIFTLFPQGLQSKTSIISWGLILGLLFGGGISVIQHFSLRFILWVKGFIPHNLARFLDYASERVFLQKVGGGYIFVHRILLEHFATRIHSSQSEIRNTYKTIKILFVGGAIIIISLIYGTVCLNFAEFQLKSQANMLISAMDAVRKYNHDYITPLLRTEADEKLLMESIPTFAVNQVFNVFAAAYKNDYGDYIYKSAMINPSNLNDKATLEEIKIIETLKQQDLDTQRQPAGQNIDQGYQDQVAVQNIDQGYVKIEDRDYFYTSRPIKITDKTCLSCHSTLEKAPQSLQVLYKQGKYVANQGFGWELNTVIGAKVVYVPATEVYKIAQKDFIILVGAFILISAVVIIAMSILYSH</sequence>
<feature type="transmembrane region" description="Helical" evidence="1">
    <location>
        <begin position="674"/>
        <end position="698"/>
    </location>
</feature>
<keyword evidence="4" id="KW-1185">Reference proteome</keyword>
<feature type="transmembrane region" description="Helical" evidence="1">
    <location>
        <begin position="403"/>
        <end position="423"/>
    </location>
</feature>
<gene>
    <name evidence="3" type="ORF">WJM97_07215</name>
</gene>
<feature type="domain" description="NACHT" evidence="2">
    <location>
        <begin position="136"/>
        <end position="225"/>
    </location>
</feature>
<organism evidence="3 4">
    <name type="scientific">Okeanomitos corallinicola TIOX110</name>
    <dbReference type="NCBI Taxonomy" id="3133117"/>
    <lineage>
        <taxon>Bacteria</taxon>
        <taxon>Bacillati</taxon>
        <taxon>Cyanobacteriota</taxon>
        <taxon>Cyanophyceae</taxon>
        <taxon>Nostocales</taxon>
        <taxon>Aphanizomenonaceae</taxon>
        <taxon>Okeanomitos</taxon>
    </lineage>
</organism>
<dbReference type="SUPFAM" id="SSF52540">
    <property type="entry name" value="P-loop containing nucleoside triphosphate hydrolases"/>
    <property type="match status" value="1"/>
</dbReference>
<dbReference type="InterPro" id="IPR007111">
    <property type="entry name" value="NACHT_NTPase"/>
</dbReference>
<name>A0ABZ2UX44_9CYAN</name>
<dbReference type="PROSITE" id="PS50837">
    <property type="entry name" value="NACHT"/>
    <property type="match status" value="1"/>
</dbReference>
<accession>A0ABZ2UX44</accession>
<keyword evidence="1" id="KW-0472">Membrane</keyword>
<feature type="transmembrane region" description="Helical" evidence="1">
    <location>
        <begin position="556"/>
        <end position="578"/>
    </location>
</feature>
<keyword evidence="1" id="KW-1133">Transmembrane helix</keyword>
<evidence type="ECO:0000313" key="4">
    <source>
        <dbReference type="Proteomes" id="UP001483337"/>
    </source>
</evidence>
<dbReference type="InterPro" id="IPR021796">
    <property type="entry name" value="Tll0287-like_dom"/>
</dbReference>
<dbReference type="Pfam" id="PF11845">
    <property type="entry name" value="Tll0287-like"/>
    <property type="match status" value="1"/>
</dbReference>
<evidence type="ECO:0000313" key="3">
    <source>
        <dbReference type="EMBL" id="WZB89465.1"/>
    </source>
</evidence>
<feature type="transmembrane region" description="Helical" evidence="1">
    <location>
        <begin position="590"/>
        <end position="616"/>
    </location>
</feature>
<keyword evidence="1" id="KW-0812">Transmembrane</keyword>
<protein>
    <submittedName>
        <fullName evidence="3">DUF3365 domain-containing protein</fullName>
    </submittedName>
</protein>
<dbReference type="Pfam" id="PF05729">
    <property type="entry name" value="NACHT"/>
    <property type="match status" value="1"/>
</dbReference>
<feature type="transmembrane region" description="Helical" evidence="1">
    <location>
        <begin position="516"/>
        <end position="536"/>
    </location>
</feature>